<reference evidence="3" key="1">
    <citation type="journal article" date="2019" name="Int. J. Syst. Evol. Microbiol.">
        <title>The Global Catalogue of Microorganisms (GCM) 10K type strain sequencing project: providing services to taxonomists for standard genome sequencing and annotation.</title>
        <authorList>
            <consortium name="The Broad Institute Genomics Platform"/>
            <consortium name="The Broad Institute Genome Sequencing Center for Infectious Disease"/>
            <person name="Wu L."/>
            <person name="Ma J."/>
        </authorList>
    </citation>
    <scope>NUCLEOTIDE SEQUENCE [LARGE SCALE GENOMIC DNA]</scope>
    <source>
        <strain evidence="3">CGMCC 4.1622</strain>
    </source>
</reference>
<protein>
    <submittedName>
        <fullName evidence="2">Uncharacterized protein</fullName>
    </submittedName>
</protein>
<organism evidence="2 3">
    <name type="scientific">Kitasatospora cinereorecta</name>
    <dbReference type="NCBI Taxonomy" id="285560"/>
    <lineage>
        <taxon>Bacteria</taxon>
        <taxon>Bacillati</taxon>
        <taxon>Actinomycetota</taxon>
        <taxon>Actinomycetes</taxon>
        <taxon>Kitasatosporales</taxon>
        <taxon>Streptomycetaceae</taxon>
        <taxon>Kitasatospora</taxon>
    </lineage>
</organism>
<accession>A0ABW0V6X2</accession>
<name>A0ABW0V6X2_9ACTN</name>
<dbReference type="EMBL" id="JBHSOC010000011">
    <property type="protein sequence ID" value="MFC5641437.1"/>
    <property type="molecule type" value="Genomic_DNA"/>
</dbReference>
<sequence length="72" mass="8045">MSPSAEDRGCQLLPPRQWQRESKHAEDELDDPRALALLDWGTLDRPATSLVLRSHGHYGGWGDIVRFAAYGA</sequence>
<evidence type="ECO:0000313" key="2">
    <source>
        <dbReference type="EMBL" id="MFC5641437.1"/>
    </source>
</evidence>
<keyword evidence="3" id="KW-1185">Reference proteome</keyword>
<dbReference type="Proteomes" id="UP001596066">
    <property type="component" value="Unassembled WGS sequence"/>
</dbReference>
<feature type="region of interest" description="Disordered" evidence="1">
    <location>
        <begin position="1"/>
        <end position="28"/>
    </location>
</feature>
<proteinExistence type="predicted"/>
<dbReference type="RefSeq" id="WP_346143557.1">
    <property type="nucleotide sequence ID" value="NZ_BAAAUA010000013.1"/>
</dbReference>
<gene>
    <name evidence="2" type="ORF">ACFPZF_08685</name>
</gene>
<comment type="caution">
    <text evidence="2">The sequence shown here is derived from an EMBL/GenBank/DDBJ whole genome shotgun (WGS) entry which is preliminary data.</text>
</comment>
<evidence type="ECO:0000256" key="1">
    <source>
        <dbReference type="SAM" id="MobiDB-lite"/>
    </source>
</evidence>
<evidence type="ECO:0000313" key="3">
    <source>
        <dbReference type="Proteomes" id="UP001596066"/>
    </source>
</evidence>